<dbReference type="GO" id="GO:0005789">
    <property type="term" value="C:endoplasmic reticulum membrane"/>
    <property type="evidence" value="ECO:0007669"/>
    <property type="project" value="UniProtKB-SubCell"/>
</dbReference>
<evidence type="ECO:0000313" key="17">
    <source>
        <dbReference type="Proteomes" id="UP001168821"/>
    </source>
</evidence>
<name>A0AA38IZU5_9CUCU</name>
<comment type="caution">
    <text evidence="16">The sequence shown here is derived from an EMBL/GenBank/DDBJ whole genome shotgun (WGS) entry which is preliminary data.</text>
</comment>
<evidence type="ECO:0000256" key="7">
    <source>
        <dbReference type="ARBA" id="ARBA00022723"/>
    </source>
</evidence>
<keyword evidence="10 15" id="KW-0560">Oxidoreductase</keyword>
<keyword evidence="7 14" id="KW-0479">Metal-binding</keyword>
<sequence length="490" mass="56904">MAILWILLSLASFLFIRYQWYRRRLYYAAWSLNGPISLPIIGSTFPFIFCKTEDLLQQIYQIVNKYDNPIGFWLGPELTVVFKEPRHLEKIMCSSKFSHKHKIYDLMKVFLGEGLITASGQTYKLHKKMIQPLFSLEFSTECVGVFERHMKMCVDKLEGLVGRKYFNIEEVIHKCTADIIGDVVLGYSFESQKGNNVDYTEGFTEVYKIAFARMAKPWLHPNLIFRFSKLGKNLQKICDLSNKLKDEVFAKYSERQKRSKKLVVEPIVDKIARCVKENPGLVSREEFWFHLISLYMASQDTVALIASAACLCFGMYPEYQEKVVREMRSVLGKDIQTLNVEDLTKLPFLDMCVKDVLRLFPIGPYIFRKNLENQHIDKWFLPKDCGIGIPIYNLHRNPTYWKNPDHFYPDHFLPAAEQSRPSFAYIPFSAGPRGCIGKVFANISVKVILIHLLQNFEIEAHGKLPSVKFTMDISTRSLNGYMVKIKRRSN</sequence>
<keyword evidence="13" id="KW-0472">Membrane</keyword>
<dbReference type="InterPro" id="IPR050196">
    <property type="entry name" value="Cytochrome_P450_Monoox"/>
</dbReference>
<dbReference type="PANTHER" id="PTHR24291">
    <property type="entry name" value="CYTOCHROME P450 FAMILY 4"/>
    <property type="match status" value="1"/>
</dbReference>
<comment type="similarity">
    <text evidence="5 15">Belongs to the cytochrome P450 family.</text>
</comment>
<evidence type="ECO:0000256" key="1">
    <source>
        <dbReference type="ARBA" id="ARBA00001971"/>
    </source>
</evidence>
<dbReference type="PROSITE" id="PS00086">
    <property type="entry name" value="CYTOCHROME_P450"/>
    <property type="match status" value="1"/>
</dbReference>
<evidence type="ECO:0000256" key="8">
    <source>
        <dbReference type="ARBA" id="ARBA00022824"/>
    </source>
</evidence>
<keyword evidence="12 15" id="KW-0503">Monooxygenase</keyword>
<evidence type="ECO:0000256" key="4">
    <source>
        <dbReference type="ARBA" id="ARBA00004406"/>
    </source>
</evidence>
<evidence type="ECO:0000256" key="14">
    <source>
        <dbReference type="PIRSR" id="PIRSR602401-1"/>
    </source>
</evidence>
<gene>
    <name evidence="16" type="ORF">Zmor_000303</name>
</gene>
<evidence type="ECO:0000256" key="2">
    <source>
        <dbReference type="ARBA" id="ARBA00003690"/>
    </source>
</evidence>
<evidence type="ECO:0000313" key="16">
    <source>
        <dbReference type="EMBL" id="KAJ3664758.1"/>
    </source>
</evidence>
<dbReference type="PRINTS" id="PR00385">
    <property type="entry name" value="P450"/>
</dbReference>
<dbReference type="Pfam" id="PF00067">
    <property type="entry name" value="p450"/>
    <property type="match status" value="1"/>
</dbReference>
<evidence type="ECO:0000256" key="13">
    <source>
        <dbReference type="ARBA" id="ARBA00023136"/>
    </source>
</evidence>
<dbReference type="AlphaFoldDB" id="A0AA38IZU5"/>
<evidence type="ECO:0000256" key="9">
    <source>
        <dbReference type="ARBA" id="ARBA00022848"/>
    </source>
</evidence>
<dbReference type="InterPro" id="IPR002401">
    <property type="entry name" value="Cyt_P450_E_grp-I"/>
</dbReference>
<reference evidence="16" key="1">
    <citation type="journal article" date="2023" name="G3 (Bethesda)">
        <title>Whole genome assemblies of Zophobas morio and Tenebrio molitor.</title>
        <authorList>
            <person name="Kaur S."/>
            <person name="Stinson S.A."/>
            <person name="diCenzo G.C."/>
        </authorList>
    </citation>
    <scope>NUCLEOTIDE SEQUENCE</scope>
    <source>
        <strain evidence="16">QUZm001</strain>
    </source>
</reference>
<dbReference type="GO" id="GO:0020037">
    <property type="term" value="F:heme binding"/>
    <property type="evidence" value="ECO:0007669"/>
    <property type="project" value="InterPro"/>
</dbReference>
<evidence type="ECO:0000256" key="11">
    <source>
        <dbReference type="ARBA" id="ARBA00023004"/>
    </source>
</evidence>
<dbReference type="InterPro" id="IPR017972">
    <property type="entry name" value="Cyt_P450_CS"/>
</dbReference>
<dbReference type="Gene3D" id="1.10.630.10">
    <property type="entry name" value="Cytochrome P450"/>
    <property type="match status" value="1"/>
</dbReference>
<dbReference type="GO" id="GO:0005506">
    <property type="term" value="F:iron ion binding"/>
    <property type="evidence" value="ECO:0007669"/>
    <property type="project" value="InterPro"/>
</dbReference>
<organism evidence="16 17">
    <name type="scientific">Zophobas morio</name>
    <dbReference type="NCBI Taxonomy" id="2755281"/>
    <lineage>
        <taxon>Eukaryota</taxon>
        <taxon>Metazoa</taxon>
        <taxon>Ecdysozoa</taxon>
        <taxon>Arthropoda</taxon>
        <taxon>Hexapoda</taxon>
        <taxon>Insecta</taxon>
        <taxon>Pterygota</taxon>
        <taxon>Neoptera</taxon>
        <taxon>Endopterygota</taxon>
        <taxon>Coleoptera</taxon>
        <taxon>Polyphaga</taxon>
        <taxon>Cucujiformia</taxon>
        <taxon>Tenebrionidae</taxon>
        <taxon>Zophobas</taxon>
    </lineage>
</organism>
<evidence type="ECO:0000256" key="15">
    <source>
        <dbReference type="RuleBase" id="RU000461"/>
    </source>
</evidence>
<dbReference type="Proteomes" id="UP001168821">
    <property type="component" value="Unassembled WGS sequence"/>
</dbReference>
<proteinExistence type="inferred from homology"/>
<dbReference type="PANTHER" id="PTHR24291:SF189">
    <property type="entry name" value="CYTOCHROME P450 4C3-RELATED"/>
    <property type="match status" value="1"/>
</dbReference>
<evidence type="ECO:0000256" key="3">
    <source>
        <dbReference type="ARBA" id="ARBA00004174"/>
    </source>
</evidence>
<dbReference type="SUPFAM" id="SSF48264">
    <property type="entry name" value="Cytochrome P450"/>
    <property type="match status" value="1"/>
</dbReference>
<comment type="cofactor">
    <cofactor evidence="1 14">
        <name>heme</name>
        <dbReference type="ChEBI" id="CHEBI:30413"/>
    </cofactor>
</comment>
<accession>A0AA38IZU5</accession>
<evidence type="ECO:0000256" key="10">
    <source>
        <dbReference type="ARBA" id="ARBA00023002"/>
    </source>
</evidence>
<protein>
    <recommendedName>
        <fullName evidence="18">Cytochrome P450</fullName>
    </recommendedName>
</protein>
<dbReference type="PRINTS" id="PR00463">
    <property type="entry name" value="EP450I"/>
</dbReference>
<comment type="function">
    <text evidence="2">May be involved in the metabolism of insect hormones and in the breakdown of synthetic insecticides.</text>
</comment>
<keyword evidence="11 14" id="KW-0408">Iron</keyword>
<dbReference type="GO" id="GO:0016705">
    <property type="term" value="F:oxidoreductase activity, acting on paired donors, with incorporation or reduction of molecular oxygen"/>
    <property type="evidence" value="ECO:0007669"/>
    <property type="project" value="InterPro"/>
</dbReference>
<keyword evidence="6 14" id="KW-0349">Heme</keyword>
<dbReference type="InterPro" id="IPR036396">
    <property type="entry name" value="Cyt_P450_sf"/>
</dbReference>
<evidence type="ECO:0000256" key="6">
    <source>
        <dbReference type="ARBA" id="ARBA00022617"/>
    </source>
</evidence>
<keyword evidence="8" id="KW-0256">Endoplasmic reticulum</keyword>
<evidence type="ECO:0000256" key="5">
    <source>
        <dbReference type="ARBA" id="ARBA00010617"/>
    </source>
</evidence>
<dbReference type="EMBL" id="JALNTZ010000001">
    <property type="protein sequence ID" value="KAJ3664758.1"/>
    <property type="molecule type" value="Genomic_DNA"/>
</dbReference>
<evidence type="ECO:0000256" key="12">
    <source>
        <dbReference type="ARBA" id="ARBA00023033"/>
    </source>
</evidence>
<keyword evidence="9" id="KW-0492">Microsome</keyword>
<comment type="subcellular location">
    <subcellularLocation>
        <location evidence="4">Endoplasmic reticulum membrane</location>
        <topology evidence="4">Peripheral membrane protein</topology>
    </subcellularLocation>
    <subcellularLocation>
        <location evidence="3">Microsome membrane</location>
        <topology evidence="3">Peripheral membrane protein</topology>
    </subcellularLocation>
</comment>
<feature type="binding site" description="axial binding residue" evidence="14">
    <location>
        <position position="435"/>
    </location>
    <ligand>
        <name>heme</name>
        <dbReference type="ChEBI" id="CHEBI:30413"/>
    </ligand>
    <ligandPart>
        <name>Fe</name>
        <dbReference type="ChEBI" id="CHEBI:18248"/>
    </ligandPart>
</feature>
<keyword evidence="17" id="KW-1185">Reference proteome</keyword>
<dbReference type="GO" id="GO:0004497">
    <property type="term" value="F:monooxygenase activity"/>
    <property type="evidence" value="ECO:0007669"/>
    <property type="project" value="UniProtKB-KW"/>
</dbReference>
<evidence type="ECO:0008006" key="18">
    <source>
        <dbReference type="Google" id="ProtNLM"/>
    </source>
</evidence>
<dbReference type="InterPro" id="IPR001128">
    <property type="entry name" value="Cyt_P450"/>
</dbReference>